<evidence type="ECO:0000313" key="2">
    <source>
        <dbReference type="Proteomes" id="UP000682645"/>
    </source>
</evidence>
<organism evidence="1 2">
    <name type="scientific">Homarus gammarus nudivirus</name>
    <dbReference type="NCBI Taxonomy" id="2509616"/>
    <lineage>
        <taxon>Viruses</taxon>
        <taxon>Viruses incertae sedis</taxon>
        <taxon>Naldaviricetes</taxon>
        <taxon>Lefavirales</taxon>
        <taxon>Nudiviridae</taxon>
        <taxon>Gammanudivirus</taxon>
        <taxon>Gammanudivirus hogammari</taxon>
    </lineage>
</organism>
<gene>
    <name evidence="1" type="ORF">HgNV_091</name>
</gene>
<sequence length="260" mass="30320">MSDILFTIPCFHEVKYYASNVSYCKFVIDKDFNKYHVVHLRDPIRLEDVQHFDTTCHFTKHNSVDELWECVQMLPHTTLYNIDKLSSLGLMLKLSSDLVNSICLMTQANFYYKNLPKPNSCIPFLQSMITVVVNDQDHTFKLLQLNRFQIKNANIMPKIQQKKKLTAQLGIIPSIVKSLIFTKNKKQNDKTIIKCSENCKLVGYSSRFMLSIDELPKAQLFHDVYCTQSTYRLATFENLANLFTEQKYIIDKTISYICNI</sequence>
<name>A0A411HBC8_9VIRU</name>
<protein>
    <submittedName>
        <fullName evidence="1">Uncharacterized protein</fullName>
    </submittedName>
</protein>
<reference evidence="1" key="1">
    <citation type="journal article" date="2019" name="Sci. Rep.">
        <title>The first clawed lobster virus Homarus gammarus nudivirus (HgNV n. sp.) expands the diversity of the Nudiviridae.</title>
        <authorList>
            <person name="Holt C.C."/>
            <person name="Stone M."/>
            <person name="Bass D."/>
            <person name="Bateman K.S."/>
            <person name="van Aerle R."/>
            <person name="Daniels C.L."/>
            <person name="van der Giezen M."/>
            <person name="Ross S.H."/>
            <person name="Hooper C."/>
            <person name="Stentiford G.D."/>
        </authorList>
    </citation>
    <scope>NUCLEOTIDE SEQUENCE</scope>
    <source>
        <strain evidence="1">52S104HLG2</strain>
    </source>
</reference>
<proteinExistence type="predicted"/>
<keyword evidence="2" id="KW-1185">Reference proteome</keyword>
<dbReference type="Proteomes" id="UP000682645">
    <property type="component" value="Segment"/>
</dbReference>
<accession>A0A411HBC8</accession>
<evidence type="ECO:0000313" key="1">
    <source>
        <dbReference type="EMBL" id="QBB28696.1"/>
    </source>
</evidence>
<dbReference type="EMBL" id="MK439999">
    <property type="protein sequence ID" value="QBB28696.1"/>
    <property type="molecule type" value="Genomic_DNA"/>
</dbReference>